<feature type="transmembrane region" description="Helical" evidence="6">
    <location>
        <begin position="295"/>
        <end position="314"/>
    </location>
</feature>
<dbReference type="FunFam" id="1.20.1250.20:FF:000034">
    <property type="entry name" value="MFS general substrate transporter"/>
    <property type="match status" value="1"/>
</dbReference>
<dbReference type="Proteomes" id="UP000681722">
    <property type="component" value="Unassembled WGS sequence"/>
</dbReference>
<feature type="transmembrane region" description="Helical" evidence="6">
    <location>
        <begin position="157"/>
        <end position="178"/>
    </location>
</feature>
<keyword evidence="3 6" id="KW-0812">Transmembrane</keyword>
<dbReference type="OrthoDB" id="2985014at2759"/>
<evidence type="ECO:0000256" key="4">
    <source>
        <dbReference type="ARBA" id="ARBA00022989"/>
    </source>
</evidence>
<feature type="domain" description="Major facilitator superfamily (MFS) profile" evidence="7">
    <location>
        <begin position="31"/>
        <end position="443"/>
    </location>
</feature>
<dbReference type="InterPro" id="IPR036259">
    <property type="entry name" value="MFS_trans_sf"/>
</dbReference>
<feature type="transmembrane region" description="Helical" evidence="6">
    <location>
        <begin position="68"/>
        <end position="86"/>
    </location>
</feature>
<dbReference type="EMBL" id="CAJNOQ010001873">
    <property type="protein sequence ID" value="CAF0924505.1"/>
    <property type="molecule type" value="Genomic_DNA"/>
</dbReference>
<evidence type="ECO:0000256" key="1">
    <source>
        <dbReference type="ARBA" id="ARBA00004141"/>
    </source>
</evidence>
<dbReference type="Gene3D" id="1.20.1250.20">
    <property type="entry name" value="MFS general substrate transporter like domains"/>
    <property type="match status" value="2"/>
</dbReference>
<evidence type="ECO:0000259" key="7">
    <source>
        <dbReference type="PROSITE" id="PS50850"/>
    </source>
</evidence>
<dbReference type="GO" id="GO:0016020">
    <property type="term" value="C:membrane"/>
    <property type="evidence" value="ECO:0007669"/>
    <property type="project" value="UniProtKB-SubCell"/>
</dbReference>
<feature type="transmembrane region" description="Helical" evidence="6">
    <location>
        <begin position="384"/>
        <end position="406"/>
    </location>
</feature>
<keyword evidence="4 6" id="KW-1133">Transmembrane helix</keyword>
<feature type="transmembrane region" description="Helical" evidence="6">
    <location>
        <begin position="326"/>
        <end position="343"/>
    </location>
</feature>
<keyword evidence="5 6" id="KW-0472">Membrane</keyword>
<dbReference type="EMBL" id="CAJNOK010002121">
    <property type="protein sequence ID" value="CAF0845388.1"/>
    <property type="molecule type" value="Genomic_DNA"/>
</dbReference>
<keyword evidence="12" id="KW-1185">Reference proteome</keyword>
<reference evidence="9" key="1">
    <citation type="submission" date="2021-02" db="EMBL/GenBank/DDBJ databases">
        <authorList>
            <person name="Nowell W R."/>
        </authorList>
    </citation>
    <scope>NUCLEOTIDE SEQUENCE</scope>
</reference>
<dbReference type="EMBL" id="CAJOBC010001873">
    <property type="protein sequence ID" value="CAF3703402.1"/>
    <property type="molecule type" value="Genomic_DNA"/>
</dbReference>
<feature type="transmembrane region" description="Helical" evidence="6">
    <location>
        <begin position="259"/>
        <end position="283"/>
    </location>
</feature>
<feature type="transmembrane region" description="Helical" evidence="6">
    <location>
        <begin position="27"/>
        <end position="44"/>
    </location>
</feature>
<protein>
    <recommendedName>
        <fullName evidence="7">Major facilitator superfamily (MFS) profile domain-containing protein</fullName>
    </recommendedName>
</protein>
<dbReference type="SUPFAM" id="SSF103473">
    <property type="entry name" value="MFS general substrate transporter"/>
    <property type="match status" value="1"/>
</dbReference>
<name>A0A814B9E3_9BILA</name>
<dbReference type="EMBL" id="CAJOBA010002121">
    <property type="protein sequence ID" value="CAF3630642.1"/>
    <property type="molecule type" value="Genomic_DNA"/>
</dbReference>
<evidence type="ECO:0000256" key="3">
    <source>
        <dbReference type="ARBA" id="ARBA00022692"/>
    </source>
</evidence>
<evidence type="ECO:0000256" key="5">
    <source>
        <dbReference type="ARBA" id="ARBA00023136"/>
    </source>
</evidence>
<feature type="transmembrane region" description="Helical" evidence="6">
    <location>
        <begin position="349"/>
        <end position="372"/>
    </location>
</feature>
<accession>A0A814B9E3</accession>
<dbReference type="PANTHER" id="PTHR43791:SF36">
    <property type="entry name" value="TRANSPORTER, PUTATIVE (AFU_ORTHOLOGUE AFUA_6G08340)-RELATED"/>
    <property type="match status" value="1"/>
</dbReference>
<dbReference type="Proteomes" id="UP000677228">
    <property type="component" value="Unassembled WGS sequence"/>
</dbReference>
<dbReference type="InterPro" id="IPR011701">
    <property type="entry name" value="MFS"/>
</dbReference>
<proteinExistence type="predicted"/>
<gene>
    <name evidence="9" type="ORF">GPM918_LOCUS9841</name>
    <name evidence="8" type="ORF">OVA965_LOCUS6865</name>
    <name evidence="11" type="ORF">SRO942_LOCUS9842</name>
    <name evidence="10" type="ORF">TMI583_LOCUS6861</name>
</gene>
<dbReference type="Proteomes" id="UP000663829">
    <property type="component" value="Unassembled WGS sequence"/>
</dbReference>
<evidence type="ECO:0000313" key="10">
    <source>
        <dbReference type="EMBL" id="CAF3630642.1"/>
    </source>
</evidence>
<sequence length="477" mass="54350">MPIFELKDKQRSTFEKSRIKHLVLRKLDFTLLPILCIIYLLSYLDRSNIANARLAGIEEDTHLTNIQYQWSLSIFFIGYILCEVPSNLILRRWRASKWIAIIMLAWGIVAVCMAAIKSFVGLIICRFLLGVFEAGLFPGIIYYMSLWYKRKEQAVRLGLFWSFSSLAGLFSGLIAYGIMQIKSPLSHWQLIFIIEGVPTILLAVFCWIFLPDSPEQCRFLNEEERSFEINRLAKDAGAAGDRSFSWAQVLSVFKDWKTYVYMVIYITGSVALQSITLFLPSIISGMGKWDDIKTQLMTIPPYCVAFITTILLSFSSDHFVERSLHMVFINVISMCGFLILIFVNRQQVFILYFGAILVTAGVYANVLLKIVWFNNNFAGLTRRAVAGAAIVSFGTIGGVISSQIYPSSTKPKYYMGNAISLSCVGIQAILAILLRLVFMYENRRRSHLNDEQKIKEIQYYGGVELAGDHHPDFRYTL</sequence>
<dbReference type="GO" id="GO:0022857">
    <property type="term" value="F:transmembrane transporter activity"/>
    <property type="evidence" value="ECO:0007669"/>
    <property type="project" value="InterPro"/>
</dbReference>
<dbReference type="Pfam" id="PF07690">
    <property type="entry name" value="MFS_1"/>
    <property type="match status" value="1"/>
</dbReference>
<dbReference type="PANTHER" id="PTHR43791">
    <property type="entry name" value="PERMEASE-RELATED"/>
    <property type="match status" value="1"/>
</dbReference>
<evidence type="ECO:0000256" key="6">
    <source>
        <dbReference type="SAM" id="Phobius"/>
    </source>
</evidence>
<feature type="transmembrane region" description="Helical" evidence="6">
    <location>
        <begin position="190"/>
        <end position="210"/>
    </location>
</feature>
<evidence type="ECO:0000313" key="9">
    <source>
        <dbReference type="EMBL" id="CAF0924505.1"/>
    </source>
</evidence>
<feature type="transmembrane region" description="Helical" evidence="6">
    <location>
        <begin position="126"/>
        <end position="145"/>
    </location>
</feature>
<organism evidence="9 12">
    <name type="scientific">Didymodactylos carnosus</name>
    <dbReference type="NCBI Taxonomy" id="1234261"/>
    <lineage>
        <taxon>Eukaryota</taxon>
        <taxon>Metazoa</taxon>
        <taxon>Spiralia</taxon>
        <taxon>Gnathifera</taxon>
        <taxon>Rotifera</taxon>
        <taxon>Eurotatoria</taxon>
        <taxon>Bdelloidea</taxon>
        <taxon>Philodinida</taxon>
        <taxon>Philodinidae</taxon>
        <taxon>Didymodactylos</taxon>
    </lineage>
</organism>
<keyword evidence="2" id="KW-0813">Transport</keyword>
<evidence type="ECO:0000256" key="2">
    <source>
        <dbReference type="ARBA" id="ARBA00022448"/>
    </source>
</evidence>
<dbReference type="Proteomes" id="UP000682733">
    <property type="component" value="Unassembled WGS sequence"/>
</dbReference>
<comment type="caution">
    <text evidence="9">The sequence shown here is derived from an EMBL/GenBank/DDBJ whole genome shotgun (WGS) entry which is preliminary data.</text>
</comment>
<dbReference type="AlphaFoldDB" id="A0A814B9E3"/>
<feature type="transmembrane region" description="Helical" evidence="6">
    <location>
        <begin position="418"/>
        <end position="438"/>
    </location>
</feature>
<evidence type="ECO:0000313" key="8">
    <source>
        <dbReference type="EMBL" id="CAF0845388.1"/>
    </source>
</evidence>
<comment type="subcellular location">
    <subcellularLocation>
        <location evidence="1">Membrane</location>
        <topology evidence="1">Multi-pass membrane protein</topology>
    </subcellularLocation>
</comment>
<evidence type="ECO:0000313" key="12">
    <source>
        <dbReference type="Proteomes" id="UP000663829"/>
    </source>
</evidence>
<feature type="transmembrane region" description="Helical" evidence="6">
    <location>
        <begin position="98"/>
        <end position="120"/>
    </location>
</feature>
<dbReference type="InterPro" id="IPR020846">
    <property type="entry name" value="MFS_dom"/>
</dbReference>
<dbReference type="PROSITE" id="PS50850">
    <property type="entry name" value="MFS"/>
    <property type="match status" value="1"/>
</dbReference>
<dbReference type="FunFam" id="1.20.1250.20:FF:000013">
    <property type="entry name" value="MFS general substrate transporter"/>
    <property type="match status" value="1"/>
</dbReference>
<evidence type="ECO:0000313" key="11">
    <source>
        <dbReference type="EMBL" id="CAF3703402.1"/>
    </source>
</evidence>